<protein>
    <submittedName>
        <fullName evidence="1">Uncharacterized protein</fullName>
    </submittedName>
</protein>
<dbReference type="Bgee" id="ENSAMXG00000034342">
    <property type="expression patterns" value="Expressed in heart and 11 other cell types or tissues"/>
</dbReference>
<organism evidence="1 2">
    <name type="scientific">Astyanax mexicanus</name>
    <name type="common">Blind cave fish</name>
    <name type="synonym">Astyanax fasciatus mexicanus</name>
    <dbReference type="NCBI Taxonomy" id="7994"/>
    <lineage>
        <taxon>Eukaryota</taxon>
        <taxon>Metazoa</taxon>
        <taxon>Chordata</taxon>
        <taxon>Craniata</taxon>
        <taxon>Vertebrata</taxon>
        <taxon>Euteleostomi</taxon>
        <taxon>Actinopterygii</taxon>
        <taxon>Neopterygii</taxon>
        <taxon>Teleostei</taxon>
        <taxon>Ostariophysi</taxon>
        <taxon>Characiformes</taxon>
        <taxon>Characoidei</taxon>
        <taxon>Acestrorhamphidae</taxon>
        <taxon>Acestrorhamphinae</taxon>
        <taxon>Astyanax</taxon>
    </lineage>
</organism>
<reference evidence="1" key="4">
    <citation type="submission" date="2025-09" db="UniProtKB">
        <authorList>
            <consortium name="Ensembl"/>
        </authorList>
    </citation>
    <scope>IDENTIFICATION</scope>
</reference>
<dbReference type="Ensembl" id="ENSAMXT00000035555.1">
    <property type="protein sequence ID" value="ENSAMXP00000039462.1"/>
    <property type="gene ID" value="ENSAMXG00000034342.1"/>
</dbReference>
<reference evidence="2" key="2">
    <citation type="journal article" date="2014" name="Nat. Commun.">
        <title>The cavefish genome reveals candidate genes for eye loss.</title>
        <authorList>
            <person name="McGaugh S.E."/>
            <person name="Gross J.B."/>
            <person name="Aken B."/>
            <person name="Blin M."/>
            <person name="Borowsky R."/>
            <person name="Chalopin D."/>
            <person name="Hinaux H."/>
            <person name="Jeffery W.R."/>
            <person name="Keene A."/>
            <person name="Ma L."/>
            <person name="Minx P."/>
            <person name="Murphy D."/>
            <person name="O'Quin K.E."/>
            <person name="Retaux S."/>
            <person name="Rohner N."/>
            <person name="Searle S.M."/>
            <person name="Stahl B.A."/>
            <person name="Tabin C."/>
            <person name="Volff J.N."/>
            <person name="Yoshizawa M."/>
            <person name="Warren W.C."/>
        </authorList>
    </citation>
    <scope>NUCLEOTIDE SEQUENCE [LARGE SCALE GENOMIC DNA]</scope>
    <source>
        <strain evidence="2">female</strain>
    </source>
</reference>
<reference evidence="1" key="3">
    <citation type="submission" date="2025-08" db="UniProtKB">
        <authorList>
            <consortium name="Ensembl"/>
        </authorList>
    </citation>
    <scope>IDENTIFICATION</scope>
</reference>
<evidence type="ECO:0000313" key="2">
    <source>
        <dbReference type="Proteomes" id="UP000018467"/>
    </source>
</evidence>
<reference evidence="2" key="1">
    <citation type="submission" date="2013-03" db="EMBL/GenBank/DDBJ databases">
        <authorList>
            <person name="Jeffery W."/>
            <person name="Warren W."/>
            <person name="Wilson R.K."/>
        </authorList>
    </citation>
    <scope>NUCLEOTIDE SEQUENCE</scope>
    <source>
        <strain evidence="2">female</strain>
    </source>
</reference>
<evidence type="ECO:0000313" key="1">
    <source>
        <dbReference type="Ensembl" id="ENSAMXP00000039462.1"/>
    </source>
</evidence>
<dbReference type="Proteomes" id="UP000018467">
    <property type="component" value="Unassembled WGS sequence"/>
</dbReference>
<dbReference type="AlphaFoldDB" id="A0A3B1JAW1"/>
<accession>A0A3B1JAW1</accession>
<dbReference type="GeneTree" id="ENSGT00940000164697"/>
<proteinExistence type="predicted"/>
<name>A0A3B1JAW1_ASTMX</name>
<sequence length="102" mass="11197">MSSEGDPGRDPSTTALSTVAVQAGDTQIIISVLKSGDLIQLQLTEAHPDLLEIGNNQEESRKLLQEHDQLMTGLKIYLVIMVCTERPPDVNQSIDQSTFIFT</sequence>
<keyword evidence="2" id="KW-1185">Reference proteome</keyword>